<dbReference type="Pfam" id="PF13556">
    <property type="entry name" value="HTH_30"/>
    <property type="match status" value="1"/>
</dbReference>
<sequence>MNFSITAEKMYVHINTIRKRIDKVKELLDVSLDDRIARLKLEMLLQFLNS</sequence>
<comment type="caution">
    <text evidence="2">The sequence shown here is derived from an EMBL/GenBank/DDBJ whole genome shotgun (WGS) entry which is preliminary data.</text>
</comment>
<dbReference type="InterPro" id="IPR042070">
    <property type="entry name" value="PucR_C-HTH_sf"/>
</dbReference>
<dbReference type="Proteomes" id="UP000295710">
    <property type="component" value="Unassembled WGS sequence"/>
</dbReference>
<proteinExistence type="predicted"/>
<evidence type="ECO:0000259" key="1">
    <source>
        <dbReference type="Pfam" id="PF13556"/>
    </source>
</evidence>
<name>A0A4R4FEU9_9FIRM</name>
<gene>
    <name evidence="2" type="ORF">E1963_12435</name>
</gene>
<reference evidence="2 3" key="1">
    <citation type="journal article" date="2016" name="Nat. Microbiol.">
        <title>The Mouse Intestinal Bacterial Collection (miBC) provides host-specific insight into cultured diversity and functional potential of the gut microbiota.</title>
        <authorList>
            <person name="Lagkouvardos I."/>
            <person name="Pukall R."/>
            <person name="Abt B."/>
            <person name="Foesel B.U."/>
            <person name="Meier-Kolthoff J.P."/>
            <person name="Kumar N."/>
            <person name="Bresciani A."/>
            <person name="Martinez I."/>
            <person name="Just S."/>
            <person name="Ziegler C."/>
            <person name="Brugiroux S."/>
            <person name="Garzetti D."/>
            <person name="Wenning M."/>
            <person name="Bui T.P."/>
            <person name="Wang J."/>
            <person name="Hugenholtz F."/>
            <person name="Plugge C.M."/>
            <person name="Peterson D.A."/>
            <person name="Hornef M.W."/>
            <person name="Baines J.F."/>
            <person name="Smidt H."/>
            <person name="Walter J."/>
            <person name="Kristiansen K."/>
            <person name="Nielsen H.B."/>
            <person name="Haller D."/>
            <person name="Overmann J."/>
            <person name="Stecher B."/>
            <person name="Clavel T."/>
        </authorList>
    </citation>
    <scope>NUCLEOTIDE SEQUENCE [LARGE SCALE GENOMIC DNA]</scope>
    <source>
        <strain evidence="2 3">DSM 28560</strain>
    </source>
</reference>
<dbReference type="InterPro" id="IPR025736">
    <property type="entry name" value="PucR_C-HTH_dom"/>
</dbReference>
<feature type="domain" description="PucR C-terminal helix-turn-helix" evidence="1">
    <location>
        <begin position="2"/>
        <end position="45"/>
    </location>
</feature>
<organism evidence="2 3">
    <name type="scientific">Extibacter muris</name>
    <dbReference type="NCBI Taxonomy" id="1796622"/>
    <lineage>
        <taxon>Bacteria</taxon>
        <taxon>Bacillati</taxon>
        <taxon>Bacillota</taxon>
        <taxon>Clostridia</taxon>
        <taxon>Lachnospirales</taxon>
        <taxon>Lachnospiraceae</taxon>
        <taxon>Extibacter</taxon>
    </lineage>
</organism>
<dbReference type="Gene3D" id="1.10.10.2840">
    <property type="entry name" value="PucR C-terminal helix-turn-helix domain"/>
    <property type="match status" value="1"/>
</dbReference>
<keyword evidence="3" id="KW-1185">Reference proteome</keyword>
<accession>A0A4R4FEU9</accession>
<evidence type="ECO:0000313" key="3">
    <source>
        <dbReference type="Proteomes" id="UP000295710"/>
    </source>
</evidence>
<dbReference type="EMBL" id="SMMX01000010">
    <property type="protein sequence ID" value="TDA21273.1"/>
    <property type="molecule type" value="Genomic_DNA"/>
</dbReference>
<dbReference type="AlphaFoldDB" id="A0A4R4FEU9"/>
<protein>
    <submittedName>
        <fullName evidence="2">PucR family transcriptional regulator</fullName>
    </submittedName>
</protein>
<evidence type="ECO:0000313" key="2">
    <source>
        <dbReference type="EMBL" id="TDA21273.1"/>
    </source>
</evidence>